<feature type="compositionally biased region" description="Basic residues" evidence="1">
    <location>
        <begin position="209"/>
        <end position="218"/>
    </location>
</feature>
<dbReference type="EMBL" id="JBJQOH010000001">
    <property type="protein sequence ID" value="KAL3699220.1"/>
    <property type="molecule type" value="Genomic_DNA"/>
</dbReference>
<evidence type="ECO:0000256" key="1">
    <source>
        <dbReference type="SAM" id="MobiDB-lite"/>
    </source>
</evidence>
<gene>
    <name evidence="2" type="ORF">R1sor_017242</name>
</gene>
<accession>A0ABD3I9V3</accession>
<organism evidence="2 3">
    <name type="scientific">Riccia sorocarpa</name>
    <dbReference type="NCBI Taxonomy" id="122646"/>
    <lineage>
        <taxon>Eukaryota</taxon>
        <taxon>Viridiplantae</taxon>
        <taxon>Streptophyta</taxon>
        <taxon>Embryophyta</taxon>
        <taxon>Marchantiophyta</taxon>
        <taxon>Marchantiopsida</taxon>
        <taxon>Marchantiidae</taxon>
        <taxon>Marchantiales</taxon>
        <taxon>Ricciaceae</taxon>
        <taxon>Riccia</taxon>
    </lineage>
</organism>
<feature type="region of interest" description="Disordered" evidence="1">
    <location>
        <begin position="64"/>
        <end position="93"/>
    </location>
</feature>
<feature type="compositionally biased region" description="Basic and acidic residues" evidence="1">
    <location>
        <begin position="256"/>
        <end position="267"/>
    </location>
</feature>
<sequence length="391" mass="44549">MERPELASPGHFPDPGRGNAESPGYNPVPEHVHVMSPRYSPMAPPLLEGYGYALESPGYAPHASEYVDSPGYPGENQRRENHSHENWRRENSKARIKESVARIDSREIQRRQKMNRLMRDEDVHQMDLHLMFFEPSYFAWFNFPMGTVLDIPSLDDKLNADGISDVRRLPNEFDMPLDFMILRANKQRTRLKGRITMPPGICTSTQPKSNRKGRKKKSDKIEGDAATENTTGVVEVEVLGATAEPTEPTEQIQENRNPKWMEKKPSKAKDFANDEFRQDLEFVIEQKCVAIKSDLHDVINGLKSKKQGGKNMSVLALDAIRSICKRLKMAGRMQRDYVIKGGNLTKGSILYCTTSDRKVIVSRNSYTEMESLLIREKLPEATFEFCKQDCG</sequence>
<evidence type="ECO:0000313" key="3">
    <source>
        <dbReference type="Proteomes" id="UP001633002"/>
    </source>
</evidence>
<evidence type="ECO:0000313" key="2">
    <source>
        <dbReference type="EMBL" id="KAL3699220.1"/>
    </source>
</evidence>
<reference evidence="2 3" key="1">
    <citation type="submission" date="2024-09" db="EMBL/GenBank/DDBJ databases">
        <title>Chromosome-scale assembly of Riccia sorocarpa.</title>
        <authorList>
            <person name="Paukszto L."/>
        </authorList>
    </citation>
    <scope>NUCLEOTIDE SEQUENCE [LARGE SCALE GENOMIC DNA]</scope>
    <source>
        <strain evidence="2">LP-2024</strain>
        <tissue evidence="2">Aerial parts of the thallus</tissue>
    </source>
</reference>
<keyword evidence="3" id="KW-1185">Reference proteome</keyword>
<dbReference type="Proteomes" id="UP001633002">
    <property type="component" value="Unassembled WGS sequence"/>
</dbReference>
<feature type="region of interest" description="Disordered" evidence="1">
    <location>
        <begin position="240"/>
        <end position="267"/>
    </location>
</feature>
<feature type="compositionally biased region" description="Basic and acidic residues" evidence="1">
    <location>
        <begin position="76"/>
        <end position="93"/>
    </location>
</feature>
<comment type="caution">
    <text evidence="2">The sequence shown here is derived from an EMBL/GenBank/DDBJ whole genome shotgun (WGS) entry which is preliminary data.</text>
</comment>
<feature type="region of interest" description="Disordered" evidence="1">
    <location>
        <begin position="1"/>
        <end position="32"/>
    </location>
</feature>
<proteinExistence type="predicted"/>
<protein>
    <submittedName>
        <fullName evidence="2">Uncharacterized protein</fullName>
    </submittedName>
</protein>
<feature type="region of interest" description="Disordered" evidence="1">
    <location>
        <begin position="195"/>
        <end position="227"/>
    </location>
</feature>
<dbReference type="AlphaFoldDB" id="A0ABD3I9V3"/>
<name>A0ABD3I9V3_9MARC</name>